<evidence type="ECO:0000313" key="2">
    <source>
        <dbReference type="Proteomes" id="UP000315540"/>
    </source>
</evidence>
<dbReference type="RefSeq" id="WP_140593129.1">
    <property type="nucleotide sequence ID" value="NZ_VFWZ01000003.1"/>
</dbReference>
<evidence type="ECO:0000313" key="1">
    <source>
        <dbReference type="EMBL" id="TPN85982.1"/>
    </source>
</evidence>
<proteinExistence type="predicted"/>
<dbReference type="OrthoDB" id="1162996at2"/>
<reference evidence="1 2" key="1">
    <citation type="submission" date="2019-06" db="EMBL/GenBank/DDBJ databases">
        <authorList>
            <person name="Meng X."/>
        </authorList>
    </citation>
    <scope>NUCLEOTIDE SEQUENCE [LARGE SCALE GENOMIC DNA]</scope>
    <source>
        <strain evidence="1 2">M625</strain>
    </source>
</reference>
<accession>A0A504JBR1</accession>
<sequence>MEERQKCEETIGLFVLRTCDAIKVYNCMKCGKPICRVHAFKPLTNNGASGGDQKLCLSCFTEEDTRLTKDIELYSKDRYVWRRKMIERFHREYEYMTFIAEDYGSLFMGHDHYDYYDDTDDSTSYFDS</sequence>
<name>A0A504JBR1_9FLAO</name>
<comment type="caution">
    <text evidence="1">The sequence shown here is derived from an EMBL/GenBank/DDBJ whole genome shotgun (WGS) entry which is preliminary data.</text>
</comment>
<dbReference type="Proteomes" id="UP000315540">
    <property type="component" value="Unassembled WGS sequence"/>
</dbReference>
<dbReference type="EMBL" id="VFWZ01000003">
    <property type="protein sequence ID" value="TPN85982.1"/>
    <property type="molecule type" value="Genomic_DNA"/>
</dbReference>
<organism evidence="1 2">
    <name type="scientific">Aquimarina algicola</name>
    <dbReference type="NCBI Taxonomy" id="2589995"/>
    <lineage>
        <taxon>Bacteria</taxon>
        <taxon>Pseudomonadati</taxon>
        <taxon>Bacteroidota</taxon>
        <taxon>Flavobacteriia</taxon>
        <taxon>Flavobacteriales</taxon>
        <taxon>Flavobacteriaceae</taxon>
        <taxon>Aquimarina</taxon>
    </lineage>
</organism>
<gene>
    <name evidence="1" type="ORF">FHK87_11920</name>
</gene>
<dbReference type="AlphaFoldDB" id="A0A504JBR1"/>
<keyword evidence="2" id="KW-1185">Reference proteome</keyword>
<protein>
    <submittedName>
        <fullName evidence="1">Uncharacterized protein</fullName>
    </submittedName>
</protein>